<evidence type="ECO:0000313" key="36">
    <source>
        <dbReference type="Ensembl" id="ENSMMNP00015027123.1"/>
    </source>
</evidence>
<protein>
    <recommendedName>
        <fullName evidence="15 33">Angiotensin-converting enzyme</fullName>
        <ecNumber evidence="33">3.4.-.-</ecNumber>
    </recommendedName>
</protein>
<comment type="catalytic activity">
    <reaction evidence="19">
        <text>goralatide + H2O = N-acetyl-L-seryl-L-aspartate + L-lysyl-L-proline</text>
        <dbReference type="Rhea" id="RHEA:71455"/>
        <dbReference type="ChEBI" id="CHEBI:15377"/>
        <dbReference type="ChEBI" id="CHEBI:190701"/>
        <dbReference type="ChEBI" id="CHEBI:190702"/>
        <dbReference type="ChEBI" id="CHEBI:190703"/>
    </reaction>
    <physiologicalReaction direction="left-to-right" evidence="19">
        <dbReference type="Rhea" id="RHEA:71456"/>
    </physiologicalReaction>
</comment>
<feature type="region of interest" description="Disordered" evidence="34">
    <location>
        <begin position="128"/>
        <end position="154"/>
    </location>
</feature>
<accession>A0A8C6CEE5</accession>
<comment type="catalytic activity">
    <reaction evidence="22">
        <text>Leu-enkephalin + H2O = L-tyrosylglycylglycine + L-phenylalanyl-L-leucine</text>
        <dbReference type="Rhea" id="RHEA:71487"/>
        <dbReference type="ChEBI" id="CHEBI:15377"/>
        <dbReference type="ChEBI" id="CHEBI:190689"/>
        <dbReference type="ChEBI" id="CHEBI:190708"/>
        <dbReference type="ChEBI" id="CHEBI:190710"/>
    </reaction>
    <physiologicalReaction direction="left-to-right" evidence="22">
        <dbReference type="Rhea" id="RHEA:71488"/>
    </physiologicalReaction>
</comment>
<sequence>MGTVGPEGRWGIIPVSFSADKLYNEAVAKAFLQFYERTAQVVWNQFMEATWNYVTNIAKKNRGEMLDKDVERSQHAFQDPAVKRMLSKLQNLDRAVLPKEELREYNQIVAHMETTYSMTQVCLNEGPCLPLEPEEHPSPSRPTPESQHQPLPGAWQGWRDAMGHQLHSTFERYVQLTQYVLCYKDVGALWRSTYEPDTLEEDLEQLFQELQPLYVNLHAYVRLRAPACTYVRRALYCFYGPELIDPRGPIPAHVLGKTPAGSRGRAILGQPLSGAPRTSSSSQQWKSEKMFQEAEKFVTSLGLLSTPPEFWKNAMMERPTDGREVECHASAWDFYEGKDFRIKKCTEVTIEDLLSTFHQMGYIQYFLQYKNLSVIFHTGANPAFEEAVGSVITLSASSHQHLLSRALLSHQRQDEEEEVSFLMNVALEKIAFIPFAYLVDLFRWKVFDGTIEKAVYSQEWWNLRLKYQSLCPTVPWTEDDFDLGAKFHISASLPYIPYFLSFVLQFQFHEALCKPAGKLLEDVLKLGFSKPWPEVLQKITGETKVSTKALMTYFRPLLNWLVTENVRRGDILGWPDFSCSFEEKETDREALLGLELDPAQAKSRQWVLLALSFVMLLVVLLLAYRLYILEKSSLAQDTRARDTSALKSPPKACFLGIAMEPHQVVKKQWLLLGLCLILMLCSIGPTIRIFTQHNRKPPWMRAEWWSWD</sequence>
<evidence type="ECO:0000256" key="28">
    <source>
        <dbReference type="PIRSR" id="PIRSR601548-2"/>
    </source>
</evidence>
<evidence type="ECO:0000256" key="30">
    <source>
        <dbReference type="PIRSR" id="PIRSR601548-4"/>
    </source>
</evidence>
<comment type="catalytic activity">
    <reaction evidence="18">
        <text>substance P + H2O = L-Phe-L-Phe-Gly-L-Leu-L-Met-NH2 + substance P(1-6)</text>
        <dbReference type="Rhea" id="RHEA:71471"/>
        <dbReference type="ChEBI" id="CHEBI:15377"/>
        <dbReference type="ChEBI" id="CHEBI:190692"/>
        <dbReference type="ChEBI" id="CHEBI:190696"/>
        <dbReference type="ChEBI" id="CHEBI:190697"/>
    </reaction>
    <physiologicalReaction direction="left-to-right" evidence="18">
        <dbReference type="Rhea" id="RHEA:71472"/>
    </physiologicalReaction>
</comment>
<dbReference type="FunFam" id="1.10.1370.30:FF:000004">
    <property type="entry name" value="Angiotensin-converting enzyme"/>
    <property type="match status" value="1"/>
</dbReference>
<keyword evidence="11 30" id="KW-1015">Disulfide bond</keyword>
<feature type="binding site" evidence="28">
    <location>
        <position position="194"/>
    </location>
    <ligand>
        <name>chloride</name>
        <dbReference type="ChEBI" id="CHEBI:17996"/>
        <label>1</label>
    </ligand>
</feature>
<comment type="similarity">
    <text evidence="3 32 33">Belongs to the peptidase M2 family.</text>
</comment>
<comment type="cofactor">
    <cofactor evidence="1">
        <name>chloride</name>
        <dbReference type="ChEBI" id="CHEBI:17996"/>
    </cofactor>
</comment>
<keyword evidence="10 33" id="KW-0482">Metalloprotease</keyword>
<evidence type="ECO:0000256" key="35">
    <source>
        <dbReference type="SAM" id="Phobius"/>
    </source>
</evidence>
<evidence type="ECO:0000256" key="2">
    <source>
        <dbReference type="ARBA" id="ARBA00004479"/>
    </source>
</evidence>
<reference evidence="36" key="2">
    <citation type="submission" date="2025-09" db="UniProtKB">
        <authorList>
            <consortium name="Ensembl"/>
        </authorList>
    </citation>
    <scope>IDENTIFICATION</scope>
</reference>
<evidence type="ECO:0000256" key="1">
    <source>
        <dbReference type="ARBA" id="ARBA00001923"/>
    </source>
</evidence>
<dbReference type="GO" id="GO:0008237">
    <property type="term" value="F:metallopeptidase activity"/>
    <property type="evidence" value="ECO:0007669"/>
    <property type="project" value="UniProtKB-KW"/>
</dbReference>
<keyword evidence="7" id="KW-0732">Signal</keyword>
<feature type="binding site" evidence="31">
    <location>
        <position position="358"/>
    </location>
    <ligand>
        <name>Zn(2+)</name>
        <dbReference type="ChEBI" id="CHEBI:29105"/>
        <label>2</label>
        <note>catalytic</note>
    </ligand>
</feature>
<evidence type="ECO:0000256" key="22">
    <source>
        <dbReference type="ARBA" id="ARBA00048231"/>
    </source>
</evidence>
<evidence type="ECO:0000256" key="9">
    <source>
        <dbReference type="ARBA" id="ARBA00022833"/>
    </source>
</evidence>
<evidence type="ECO:0000256" key="8">
    <source>
        <dbReference type="ARBA" id="ARBA00022801"/>
    </source>
</evidence>
<comment type="catalytic activity">
    <reaction evidence="25">
        <text>bradykinin + H2O = L-Phe-L-Arg + bradykinin(1-7)</text>
        <dbReference type="Rhea" id="RHEA:71451"/>
        <dbReference type="ChEBI" id="CHEBI:15377"/>
        <dbReference type="ChEBI" id="CHEBI:132988"/>
        <dbReference type="ChEBI" id="CHEBI:133147"/>
        <dbReference type="ChEBI" id="CHEBI:147352"/>
    </reaction>
    <physiologicalReaction direction="left-to-right" evidence="25">
        <dbReference type="Rhea" id="RHEA:71452"/>
    </physiologicalReaction>
</comment>
<evidence type="ECO:0000256" key="29">
    <source>
        <dbReference type="PIRSR" id="PIRSR601548-3"/>
    </source>
</evidence>
<evidence type="ECO:0000256" key="18">
    <source>
        <dbReference type="ARBA" id="ARBA00047629"/>
    </source>
</evidence>
<evidence type="ECO:0000256" key="33">
    <source>
        <dbReference type="RuleBase" id="RU361144"/>
    </source>
</evidence>
<feature type="binding site" evidence="29">
    <location>
        <position position="358"/>
    </location>
    <ligand>
        <name>Zn(2+)</name>
        <dbReference type="ChEBI" id="CHEBI:29105"/>
        <label>1</label>
        <note>catalytic</note>
    </ligand>
</feature>
<evidence type="ECO:0000256" key="21">
    <source>
        <dbReference type="ARBA" id="ARBA00048012"/>
    </source>
</evidence>
<keyword evidence="5 33" id="KW-0645">Protease</keyword>
<dbReference type="GO" id="GO:0003084">
    <property type="term" value="P:positive regulation of systemic arterial blood pressure"/>
    <property type="evidence" value="ECO:0007669"/>
    <property type="project" value="TreeGrafter"/>
</dbReference>
<keyword evidence="35" id="KW-0812">Transmembrane</keyword>
<dbReference type="PROSITE" id="PS52011">
    <property type="entry name" value="PEPTIDASE_M2"/>
    <property type="match status" value="1"/>
</dbReference>
<feature type="transmembrane region" description="Helical" evidence="35">
    <location>
        <begin position="669"/>
        <end position="690"/>
    </location>
</feature>
<evidence type="ECO:0000256" key="23">
    <source>
        <dbReference type="ARBA" id="ARBA00049116"/>
    </source>
</evidence>
<comment type="catalytic activity">
    <reaction evidence="20">
        <text>angiotensin I + H2O = L-histidyl-L-leucine + angiotensin II</text>
        <dbReference type="Rhea" id="RHEA:63560"/>
        <dbReference type="ChEBI" id="CHEBI:15377"/>
        <dbReference type="ChEBI" id="CHEBI:58506"/>
        <dbReference type="ChEBI" id="CHEBI:147350"/>
        <dbReference type="ChEBI" id="CHEBI:147392"/>
        <dbReference type="EC" id="3.4.15.1"/>
    </reaction>
    <physiologicalReaction direction="left-to-right" evidence="20">
        <dbReference type="Rhea" id="RHEA:63561"/>
    </physiologicalReaction>
</comment>
<dbReference type="GO" id="GO:0003081">
    <property type="term" value="P:regulation of systemic arterial blood pressure by renin-angiotensin"/>
    <property type="evidence" value="ECO:0007669"/>
    <property type="project" value="TreeGrafter"/>
</dbReference>
<evidence type="ECO:0000256" key="24">
    <source>
        <dbReference type="ARBA" id="ARBA00049273"/>
    </source>
</evidence>
<comment type="catalytic activity">
    <reaction evidence="23">
        <text>substance P + H2O = substance P(1-8) + Gly-L-Leu-L-Met-NH2</text>
        <dbReference type="Rhea" id="RHEA:71463"/>
        <dbReference type="ChEBI" id="CHEBI:15377"/>
        <dbReference type="ChEBI" id="CHEBI:190692"/>
        <dbReference type="ChEBI" id="CHEBI:190694"/>
        <dbReference type="ChEBI" id="CHEBI:190699"/>
    </reaction>
    <physiologicalReaction direction="left-to-right" evidence="23">
        <dbReference type="Rhea" id="RHEA:71464"/>
    </physiologicalReaction>
</comment>
<dbReference type="PANTHER" id="PTHR10514:SF41">
    <property type="entry name" value="ANGIOTENSIN-CONVERTING ENZYME-LIKE PROTEIN ACE3"/>
    <property type="match status" value="1"/>
</dbReference>
<evidence type="ECO:0000256" key="10">
    <source>
        <dbReference type="ARBA" id="ARBA00023049"/>
    </source>
</evidence>
<evidence type="ECO:0000256" key="7">
    <source>
        <dbReference type="ARBA" id="ARBA00022729"/>
    </source>
</evidence>
<evidence type="ECO:0000256" key="13">
    <source>
        <dbReference type="ARBA" id="ARBA00036868"/>
    </source>
</evidence>
<feature type="glycosylation site" description="N-linked (GlcNAc...) asparagine" evidence="27">
    <location>
        <position position="56"/>
    </location>
</feature>
<comment type="catalytic activity">
    <reaction evidence="26">
        <text>substance P + H2O = substance P(1-9) + L-Leu-L-Met-NH2</text>
        <dbReference type="Rhea" id="RHEA:71459"/>
        <dbReference type="ChEBI" id="CHEBI:15377"/>
        <dbReference type="ChEBI" id="CHEBI:190692"/>
        <dbReference type="ChEBI" id="CHEBI:190693"/>
        <dbReference type="ChEBI" id="CHEBI:190700"/>
    </reaction>
    <physiologicalReaction direction="left-to-right" evidence="26">
        <dbReference type="Rhea" id="RHEA:71460"/>
    </physiologicalReaction>
</comment>
<evidence type="ECO:0000256" key="4">
    <source>
        <dbReference type="ARBA" id="ARBA00022645"/>
    </source>
</evidence>
<proteinExistence type="inferred from homology"/>
<dbReference type="Pfam" id="PF01401">
    <property type="entry name" value="Peptidase_M2"/>
    <property type="match status" value="1"/>
</dbReference>
<keyword evidence="12 27" id="KW-0325">Glycoprotein</keyword>
<comment type="caution">
    <text evidence="32">Lacks conserved residue(s) required for the propagation of feature annotation.</text>
</comment>
<gene>
    <name evidence="36" type="primary">LOC114889523</name>
</gene>
<keyword evidence="35" id="KW-0472">Membrane</keyword>
<name>A0A8C6CEE5_MONMO</name>
<dbReference type="InterPro" id="IPR001548">
    <property type="entry name" value="Peptidase_M2"/>
</dbReference>
<dbReference type="PRINTS" id="PR00791">
    <property type="entry name" value="PEPDIPTASEA"/>
</dbReference>
<keyword evidence="9 29" id="KW-0862">Zinc</keyword>
<dbReference type="EC" id="3.4.-.-" evidence="33"/>
<organism evidence="36 37">
    <name type="scientific">Monodon monoceros</name>
    <name type="common">Narwhal</name>
    <name type="synonym">Ceratodon monodon</name>
    <dbReference type="NCBI Taxonomy" id="40151"/>
    <lineage>
        <taxon>Eukaryota</taxon>
        <taxon>Metazoa</taxon>
        <taxon>Chordata</taxon>
        <taxon>Craniata</taxon>
        <taxon>Vertebrata</taxon>
        <taxon>Euteleostomi</taxon>
        <taxon>Mammalia</taxon>
        <taxon>Eutheria</taxon>
        <taxon>Laurasiatheria</taxon>
        <taxon>Artiodactyla</taxon>
        <taxon>Whippomorpha</taxon>
        <taxon>Cetacea</taxon>
        <taxon>Odontoceti</taxon>
        <taxon>Monodontidae</taxon>
        <taxon>Monodon</taxon>
    </lineage>
</organism>
<comment type="catalytic activity">
    <reaction evidence="13">
        <text>Release of a C-terminal dipeptide, oligopeptide-|-Xaa-Yaa, when Xaa is not Pro, and Yaa is neither Asp nor Glu. Thus, conversion of angiotensin I to angiotensin II, with increase in vasoconstrictor activity, but no action on angiotensin II.</text>
        <dbReference type="EC" id="3.4.15.1"/>
    </reaction>
</comment>
<comment type="catalytic activity">
    <reaction evidence="24">
        <text>neurotensin + H2O = neurotensin(1-11) + L-isoleucyl-L-leucine</text>
        <dbReference type="Rhea" id="RHEA:71475"/>
        <dbReference type="ChEBI" id="CHEBI:15377"/>
        <dbReference type="ChEBI" id="CHEBI:147362"/>
        <dbReference type="ChEBI" id="CHEBI:190704"/>
        <dbReference type="ChEBI" id="CHEBI:190706"/>
    </reaction>
    <physiologicalReaction direction="left-to-right" evidence="24">
        <dbReference type="Rhea" id="RHEA:71476"/>
    </physiologicalReaction>
</comment>
<evidence type="ECO:0000313" key="37">
    <source>
        <dbReference type="Proteomes" id="UP000694561"/>
    </source>
</evidence>
<dbReference type="Gene3D" id="1.10.1370.30">
    <property type="match status" value="1"/>
</dbReference>
<evidence type="ECO:0000256" key="26">
    <source>
        <dbReference type="ARBA" id="ARBA00049470"/>
    </source>
</evidence>
<dbReference type="GO" id="GO:0004180">
    <property type="term" value="F:carboxypeptidase activity"/>
    <property type="evidence" value="ECO:0007669"/>
    <property type="project" value="UniProtKB-KW"/>
</dbReference>
<keyword evidence="6 29" id="KW-0479">Metal-binding</keyword>
<dbReference type="AlphaFoldDB" id="A0A8C6CEE5"/>
<dbReference type="SUPFAM" id="SSF55486">
    <property type="entry name" value="Metalloproteases ('zincins'), catalytic domain"/>
    <property type="match status" value="1"/>
</dbReference>
<evidence type="ECO:0000256" key="5">
    <source>
        <dbReference type="ARBA" id="ARBA00022670"/>
    </source>
</evidence>
<evidence type="ECO:0000256" key="19">
    <source>
        <dbReference type="ARBA" id="ARBA00047642"/>
    </source>
</evidence>
<evidence type="ECO:0000256" key="15">
    <source>
        <dbReference type="ARBA" id="ARBA00039858"/>
    </source>
</evidence>
<dbReference type="Ensembl" id="ENSMMNT00015029815.1">
    <property type="protein sequence ID" value="ENSMMNP00015027123.1"/>
    <property type="gene ID" value="ENSMMNG00015019800.1"/>
</dbReference>
<evidence type="ECO:0000256" key="17">
    <source>
        <dbReference type="ARBA" id="ARBA00047529"/>
    </source>
</evidence>
<feature type="disulfide bond" evidence="30">
    <location>
        <begin position="122"/>
        <end position="128"/>
    </location>
</feature>
<evidence type="ECO:0000256" key="20">
    <source>
        <dbReference type="ARBA" id="ARBA00047862"/>
    </source>
</evidence>
<feature type="transmembrane region" description="Helical" evidence="35">
    <location>
        <begin position="606"/>
        <end position="627"/>
    </location>
</feature>
<keyword evidence="35" id="KW-1133">Transmembrane helix</keyword>
<comment type="subunit">
    <text evidence="16">Monomer and homodimer; homodimerizes following binding to an inhibitor. Interacts with calmodulin (CALM1, CALM2 or CALM3); interaction takes place in the cytoplasmic region and regulates phosphorylation and proteolytic cleavage.</text>
</comment>
<evidence type="ECO:0000256" key="31">
    <source>
        <dbReference type="PIRSR" id="PIRSR601548-8"/>
    </source>
</evidence>
<comment type="cofactor">
    <cofactor evidence="33">
        <name>Zn(2+)</name>
        <dbReference type="ChEBI" id="CHEBI:29105"/>
    </cofactor>
    <text evidence="33">Binds 1 zinc ion per subunit.</text>
</comment>
<keyword evidence="37" id="KW-1185">Reference proteome</keyword>
<dbReference type="GO" id="GO:0005886">
    <property type="term" value="C:plasma membrane"/>
    <property type="evidence" value="ECO:0007669"/>
    <property type="project" value="TreeGrafter"/>
</dbReference>
<evidence type="ECO:0000256" key="32">
    <source>
        <dbReference type="PROSITE-ProRule" id="PRU01355"/>
    </source>
</evidence>
<evidence type="ECO:0000256" key="16">
    <source>
        <dbReference type="ARBA" id="ARBA00046406"/>
    </source>
</evidence>
<keyword evidence="4 33" id="KW-0121">Carboxypeptidase</keyword>
<comment type="function">
    <text evidence="14">Soluble form that is released in blood plasma and other body fluids following proteolytic cleavage in the juxtamembrane stalk region.</text>
</comment>
<evidence type="ECO:0000256" key="3">
    <source>
        <dbReference type="ARBA" id="ARBA00008139"/>
    </source>
</evidence>
<evidence type="ECO:0000256" key="12">
    <source>
        <dbReference type="ARBA" id="ARBA00023180"/>
    </source>
</evidence>
<comment type="catalytic activity">
    <reaction evidence="17">
        <text>Met-enkephalin-Arg-Phe + H2O = L-arginyl-L-phenylalanine + Met-enkephalin</text>
        <dbReference type="Rhea" id="RHEA:70675"/>
        <dbReference type="ChEBI" id="CHEBI:15377"/>
        <dbReference type="ChEBI" id="CHEBI:189868"/>
        <dbReference type="ChEBI" id="CHEBI:189869"/>
        <dbReference type="ChEBI" id="CHEBI:189870"/>
    </reaction>
    <physiologicalReaction direction="left-to-right" evidence="17">
        <dbReference type="Rhea" id="RHEA:70676"/>
    </physiologicalReaction>
</comment>
<feature type="disulfide bond" evidence="30 32">
    <location>
        <begin position="327"/>
        <end position="345"/>
    </location>
</feature>
<evidence type="ECO:0000256" key="11">
    <source>
        <dbReference type="ARBA" id="ARBA00023157"/>
    </source>
</evidence>
<feature type="binding site" evidence="31">
    <location>
        <position position="386"/>
    </location>
    <ligand>
        <name>Zn(2+)</name>
        <dbReference type="ChEBI" id="CHEBI:29105"/>
        <label>2</label>
        <note>catalytic</note>
    </ligand>
</feature>
<dbReference type="GO" id="GO:0008241">
    <property type="term" value="F:peptidyl-dipeptidase activity"/>
    <property type="evidence" value="ECO:0007669"/>
    <property type="project" value="UniProtKB-EC"/>
</dbReference>
<dbReference type="GO" id="GO:0006508">
    <property type="term" value="P:proteolysis"/>
    <property type="evidence" value="ECO:0007669"/>
    <property type="project" value="UniProtKB-KW"/>
</dbReference>
<dbReference type="Proteomes" id="UP000694561">
    <property type="component" value="Unplaced"/>
</dbReference>
<comment type="catalytic activity">
    <reaction evidence="21">
        <text>Met-enkephalin + H2O = L-phenylalanyl-L-methionine + L-tyrosylglycylglycine</text>
        <dbReference type="Rhea" id="RHEA:71483"/>
        <dbReference type="ChEBI" id="CHEBI:15377"/>
        <dbReference type="ChEBI" id="CHEBI:189868"/>
        <dbReference type="ChEBI" id="CHEBI:190708"/>
        <dbReference type="ChEBI" id="CHEBI:190709"/>
    </reaction>
    <physiologicalReaction direction="left-to-right" evidence="21">
        <dbReference type="Rhea" id="RHEA:71484"/>
    </physiologicalReaction>
</comment>
<dbReference type="GO" id="GO:0046872">
    <property type="term" value="F:metal ion binding"/>
    <property type="evidence" value="ECO:0007669"/>
    <property type="project" value="UniProtKB-KW"/>
</dbReference>
<dbReference type="CDD" id="cd06461">
    <property type="entry name" value="M2_ACE"/>
    <property type="match status" value="1"/>
</dbReference>
<reference evidence="36" key="1">
    <citation type="submission" date="2025-08" db="UniProtKB">
        <authorList>
            <consortium name="Ensembl"/>
        </authorList>
    </citation>
    <scope>IDENTIFICATION</scope>
</reference>
<evidence type="ECO:0000256" key="27">
    <source>
        <dbReference type="PIRSR" id="PIRSR601548-10"/>
    </source>
</evidence>
<evidence type="ECO:0000256" key="25">
    <source>
        <dbReference type="ARBA" id="ARBA00049305"/>
    </source>
</evidence>
<comment type="subcellular location">
    <subcellularLocation>
        <location evidence="2">Membrane</location>
        <topology evidence="2">Single-pass type I membrane protein</topology>
    </subcellularLocation>
</comment>
<feature type="binding site" evidence="29">
    <location>
        <position position="386"/>
    </location>
    <ligand>
        <name>Zn(2+)</name>
        <dbReference type="ChEBI" id="CHEBI:29105"/>
        <label>1</label>
        <note>catalytic</note>
    </ligand>
</feature>
<evidence type="ECO:0000256" key="14">
    <source>
        <dbReference type="ARBA" id="ARBA00037200"/>
    </source>
</evidence>
<dbReference type="GeneTree" id="ENSGT00940000163921"/>
<dbReference type="PANTHER" id="PTHR10514">
    <property type="entry name" value="ANGIOTENSIN-CONVERTING ENZYME"/>
    <property type="match status" value="1"/>
</dbReference>
<evidence type="ECO:0000256" key="34">
    <source>
        <dbReference type="SAM" id="MobiDB-lite"/>
    </source>
</evidence>
<dbReference type="GO" id="GO:0001669">
    <property type="term" value="C:acrosomal vesicle"/>
    <property type="evidence" value="ECO:0007669"/>
    <property type="project" value="Ensembl"/>
</dbReference>
<keyword evidence="8 33" id="KW-0378">Hydrolase</keyword>
<evidence type="ECO:0000256" key="6">
    <source>
        <dbReference type="ARBA" id="ARBA00022723"/>
    </source>
</evidence>